<protein>
    <submittedName>
        <fullName evidence="3">Putative transcriptional regulator</fullName>
    </submittedName>
</protein>
<feature type="domain" description="HTH cro/C1-type" evidence="2">
    <location>
        <begin position="8"/>
        <end position="62"/>
    </location>
</feature>
<dbReference type="GO" id="GO:0003677">
    <property type="term" value="F:DNA binding"/>
    <property type="evidence" value="ECO:0007669"/>
    <property type="project" value="UniProtKB-KW"/>
</dbReference>
<evidence type="ECO:0000256" key="1">
    <source>
        <dbReference type="ARBA" id="ARBA00023125"/>
    </source>
</evidence>
<dbReference type="KEGG" id="vg:26641394"/>
<proteinExistence type="predicted"/>
<keyword evidence="1" id="KW-0238">DNA-binding</keyword>
<dbReference type="InterPro" id="IPR001387">
    <property type="entry name" value="Cro/C1-type_HTH"/>
</dbReference>
<sequence>MSSLGSRLKQACENKRLTQIHVAKKLGISNGTLSGYERNYCDPDTETLSQLVGVYKVSLDWLVGKISSSTKETKEFTSDTEQIQNILDSLPSDKRKYFLEQISIIAAGIRAMEKDGKDNK</sequence>
<dbReference type="Gene3D" id="1.10.260.40">
    <property type="entry name" value="lambda repressor-like DNA-binding domains"/>
    <property type="match status" value="1"/>
</dbReference>
<gene>
    <name evidence="3" type="ORF">OSIRIS_55</name>
</gene>
<dbReference type="GeneID" id="26641394"/>
<evidence type="ECO:0000313" key="4">
    <source>
        <dbReference type="Proteomes" id="UP000202966"/>
    </source>
</evidence>
<keyword evidence="4" id="KW-1185">Reference proteome</keyword>
<dbReference type="Proteomes" id="UP000202966">
    <property type="component" value="Segment"/>
</dbReference>
<dbReference type="OrthoDB" id="22571at10239"/>
<accession>A0A0K2CNH9</accession>
<dbReference type="EMBL" id="KT151956">
    <property type="protein sequence ID" value="ALA07321.1"/>
    <property type="molecule type" value="Genomic_DNA"/>
</dbReference>
<dbReference type="SUPFAM" id="SSF47413">
    <property type="entry name" value="lambda repressor-like DNA-binding domains"/>
    <property type="match status" value="1"/>
</dbReference>
<evidence type="ECO:0000313" key="3">
    <source>
        <dbReference type="EMBL" id="ALA07321.1"/>
    </source>
</evidence>
<dbReference type="Pfam" id="PF01381">
    <property type="entry name" value="HTH_3"/>
    <property type="match status" value="1"/>
</dbReference>
<evidence type="ECO:0000259" key="2">
    <source>
        <dbReference type="PROSITE" id="PS50943"/>
    </source>
</evidence>
<organism evidence="3 4">
    <name type="scientific">Brevibacillus phage Osiris</name>
    <dbReference type="NCBI Taxonomy" id="1691955"/>
    <lineage>
        <taxon>Viruses</taxon>
        <taxon>Duplodnaviria</taxon>
        <taxon>Heunggongvirae</taxon>
        <taxon>Uroviricota</taxon>
        <taxon>Caudoviricetes</taxon>
        <taxon>Jimmervirus</taxon>
        <taxon>Jimmervirus osiris</taxon>
    </lineage>
</organism>
<dbReference type="RefSeq" id="YP_009215069.1">
    <property type="nucleotide sequence ID" value="NC_028969.1"/>
</dbReference>
<dbReference type="PROSITE" id="PS50943">
    <property type="entry name" value="HTH_CROC1"/>
    <property type="match status" value="1"/>
</dbReference>
<dbReference type="InterPro" id="IPR010982">
    <property type="entry name" value="Lambda_DNA-bd_dom_sf"/>
</dbReference>
<dbReference type="CDD" id="cd00093">
    <property type="entry name" value="HTH_XRE"/>
    <property type="match status" value="1"/>
</dbReference>
<dbReference type="PANTHER" id="PTHR46558">
    <property type="entry name" value="TRACRIPTIONAL REGULATORY PROTEIN-RELATED-RELATED"/>
    <property type="match status" value="1"/>
</dbReference>
<dbReference type="PANTHER" id="PTHR46558:SF13">
    <property type="entry name" value="HTH-TYPE TRANSCRIPTIONAL REGULATOR IMMR"/>
    <property type="match status" value="1"/>
</dbReference>
<dbReference type="SMART" id="SM00530">
    <property type="entry name" value="HTH_XRE"/>
    <property type="match status" value="1"/>
</dbReference>
<name>A0A0K2CNH9_9CAUD</name>
<reference evidence="3 4" key="1">
    <citation type="journal article" date="2015" name="Genome Announc.">
        <title>Genome Sequences of Five Additional Brevibacillus laterosporus Bacteriophages.</title>
        <authorList>
            <person name="Merrill B.D."/>
            <person name="Berg J.A."/>
            <person name="Graves K.A."/>
            <person name="Ward A.T."/>
            <person name="Hilton J.A."/>
            <person name="Wake B.N."/>
            <person name="Grose J.H."/>
            <person name="Breakwell D.P."/>
            <person name="Burnett S.H."/>
        </authorList>
    </citation>
    <scope>NUCLEOTIDE SEQUENCE [LARGE SCALE GENOMIC DNA]</scope>
</reference>